<dbReference type="InterPro" id="IPR018584">
    <property type="entry name" value="GT87"/>
</dbReference>
<comment type="similarity">
    <text evidence="7">Belongs to the glycosyltransferase 87 family.</text>
</comment>
<evidence type="ECO:0000256" key="2">
    <source>
        <dbReference type="ARBA" id="ARBA00022475"/>
    </source>
</evidence>
<dbReference type="Proteomes" id="UP001164706">
    <property type="component" value="Chromosome"/>
</dbReference>
<protein>
    <submittedName>
        <fullName evidence="10">Glycosyltransferase 87 family protein</fullName>
    </submittedName>
</protein>
<evidence type="ECO:0000256" key="4">
    <source>
        <dbReference type="ARBA" id="ARBA00022692"/>
    </source>
</evidence>
<evidence type="ECO:0000256" key="1">
    <source>
        <dbReference type="ARBA" id="ARBA00004651"/>
    </source>
</evidence>
<evidence type="ECO:0000256" key="6">
    <source>
        <dbReference type="ARBA" id="ARBA00023136"/>
    </source>
</evidence>
<feature type="transmembrane region" description="Helical" evidence="9">
    <location>
        <begin position="96"/>
        <end position="115"/>
    </location>
</feature>
<dbReference type="EMBL" id="CP113089">
    <property type="protein sequence ID" value="WAB80849.1"/>
    <property type="molecule type" value="Genomic_DNA"/>
</dbReference>
<feature type="transmembrane region" description="Helical" evidence="9">
    <location>
        <begin position="323"/>
        <end position="339"/>
    </location>
</feature>
<feature type="transmembrane region" description="Helical" evidence="9">
    <location>
        <begin position="378"/>
        <end position="399"/>
    </location>
</feature>
<evidence type="ECO:0000313" key="10">
    <source>
        <dbReference type="EMBL" id="WAB80849.1"/>
    </source>
</evidence>
<feature type="transmembrane region" description="Helical" evidence="9">
    <location>
        <begin position="351"/>
        <end position="372"/>
    </location>
</feature>
<dbReference type="KEGG" id="mdb:OVN18_09780"/>
<dbReference type="AlphaFoldDB" id="A0A9E8MJT1"/>
<evidence type="ECO:0000256" key="9">
    <source>
        <dbReference type="SAM" id="Phobius"/>
    </source>
</evidence>
<feature type="transmembrane region" description="Helical" evidence="9">
    <location>
        <begin position="191"/>
        <end position="218"/>
    </location>
</feature>
<organism evidence="10 11">
    <name type="scientific">Microcella daejeonensis</name>
    <dbReference type="NCBI Taxonomy" id="2994971"/>
    <lineage>
        <taxon>Bacteria</taxon>
        <taxon>Bacillati</taxon>
        <taxon>Actinomycetota</taxon>
        <taxon>Actinomycetes</taxon>
        <taxon>Micrococcales</taxon>
        <taxon>Microbacteriaceae</taxon>
        <taxon>Microcella</taxon>
    </lineage>
</organism>
<evidence type="ECO:0000256" key="8">
    <source>
        <dbReference type="SAM" id="MobiDB-lite"/>
    </source>
</evidence>
<evidence type="ECO:0000256" key="7">
    <source>
        <dbReference type="ARBA" id="ARBA00024033"/>
    </source>
</evidence>
<evidence type="ECO:0000256" key="3">
    <source>
        <dbReference type="ARBA" id="ARBA00022679"/>
    </source>
</evidence>
<sequence length="443" mass="46065">MTRPLPLLRAAAHSPLALWTAFALVHAWLWGLNLTAPGFPLGDVDFAYLPWVEQGLIGGRWLGIDAGWVYPYVALAPMLAAYVGGAALYSESWLALVTLLNAAALVCLTGVGRRVRHALPAWWWMLFLLLLGPIAFGRIDSITAPLAVAAVALLARRPRIAAGLLALGAWIKIWPGALLLAAAIASRHRAAVIGTAAAFSALVIALGLALGGTTALLTPITEQTGRGLQIESAIATAWLWAAAAGEWGARVYYDDPLLTFQVAGSGVDAAAAAMTPLLAVGVGVLVLLAVVAQRRGADPELLLPVLALALVAALVLLNKVGSPQFGTWLAAPIALGLLAQRRGGVHMAVPACLALAIAALTQAIYPVLYGRLLALEPVMLLVITLRNALWAVLLGWAVVQLVRLVRGSGSAGAGERVGDSAQDERSAERGRLGVPSVEQGASP</sequence>
<keyword evidence="2" id="KW-1003">Cell membrane</keyword>
<feature type="region of interest" description="Disordered" evidence="8">
    <location>
        <begin position="410"/>
        <end position="443"/>
    </location>
</feature>
<keyword evidence="4 9" id="KW-0812">Transmembrane</keyword>
<keyword evidence="11" id="KW-1185">Reference proteome</keyword>
<keyword evidence="6 9" id="KW-0472">Membrane</keyword>
<accession>A0A9E8MJT1</accession>
<proteinExistence type="inferred from homology"/>
<feature type="transmembrane region" description="Helical" evidence="9">
    <location>
        <begin position="230"/>
        <end position="249"/>
    </location>
</feature>
<evidence type="ECO:0000313" key="11">
    <source>
        <dbReference type="Proteomes" id="UP001164706"/>
    </source>
</evidence>
<feature type="transmembrane region" description="Helical" evidence="9">
    <location>
        <begin position="69"/>
        <end position="89"/>
    </location>
</feature>
<keyword evidence="3" id="KW-0808">Transferase</keyword>
<dbReference type="GO" id="GO:0016758">
    <property type="term" value="F:hexosyltransferase activity"/>
    <property type="evidence" value="ECO:0007669"/>
    <property type="project" value="InterPro"/>
</dbReference>
<evidence type="ECO:0000256" key="5">
    <source>
        <dbReference type="ARBA" id="ARBA00022989"/>
    </source>
</evidence>
<dbReference type="GO" id="GO:0005886">
    <property type="term" value="C:plasma membrane"/>
    <property type="evidence" value="ECO:0007669"/>
    <property type="project" value="UniProtKB-SubCell"/>
</dbReference>
<keyword evidence="5 9" id="KW-1133">Transmembrane helix</keyword>
<name>A0A9E8MJT1_9MICO</name>
<feature type="transmembrane region" description="Helical" evidence="9">
    <location>
        <begin position="12"/>
        <end position="31"/>
    </location>
</feature>
<feature type="transmembrane region" description="Helical" evidence="9">
    <location>
        <begin position="301"/>
        <end position="317"/>
    </location>
</feature>
<feature type="compositionally biased region" description="Basic and acidic residues" evidence="8">
    <location>
        <begin position="416"/>
        <end position="431"/>
    </location>
</feature>
<dbReference type="RefSeq" id="WP_267780570.1">
    <property type="nucleotide sequence ID" value="NZ_CP113089.1"/>
</dbReference>
<feature type="transmembrane region" description="Helical" evidence="9">
    <location>
        <begin position="269"/>
        <end position="292"/>
    </location>
</feature>
<feature type="transmembrane region" description="Helical" evidence="9">
    <location>
        <begin position="160"/>
        <end position="185"/>
    </location>
</feature>
<dbReference type="Pfam" id="PF09594">
    <property type="entry name" value="GT87"/>
    <property type="match status" value="1"/>
</dbReference>
<reference evidence="10" key="1">
    <citation type="submission" date="2022-11" db="EMBL/GenBank/DDBJ databases">
        <title>Description of Microcella daejonensis nov. sp, isolated from riverside soil.</title>
        <authorList>
            <person name="Molina K.M."/>
            <person name="Kim S.B."/>
        </authorList>
    </citation>
    <scope>NUCLEOTIDE SEQUENCE</scope>
    <source>
        <strain evidence="10">MMS21-STM12</strain>
    </source>
</reference>
<gene>
    <name evidence="10" type="ORF">OVN18_09780</name>
</gene>
<feature type="transmembrane region" description="Helical" evidence="9">
    <location>
        <begin position="121"/>
        <end position="139"/>
    </location>
</feature>
<comment type="subcellular location">
    <subcellularLocation>
        <location evidence="1">Cell membrane</location>
        <topology evidence="1">Multi-pass membrane protein</topology>
    </subcellularLocation>
</comment>